<dbReference type="EMBL" id="FP103042">
    <property type="protein sequence ID" value="CAX23289.1"/>
    <property type="molecule type" value="Genomic_DNA"/>
</dbReference>
<protein>
    <submittedName>
        <fullName evidence="1">Uncharacterized protein</fullName>
    </submittedName>
</protein>
<dbReference type="AlphaFoldDB" id="C7CHK5"/>
<dbReference type="Proteomes" id="UP000008070">
    <property type="component" value="Chromosome"/>
</dbReference>
<evidence type="ECO:0000313" key="1">
    <source>
        <dbReference type="EMBL" id="CAX23289.1"/>
    </source>
</evidence>
<dbReference type="KEGG" id="mdi:METDI1692"/>
<name>C7CHK5_METED</name>
<reference evidence="2" key="1">
    <citation type="journal article" date="2009" name="PLoS ONE">
        <title>Methylobacterium genome sequences: a reference blueprint to investigate microbial metabolism of C1 compounds from natural and industrial sources.</title>
        <authorList>
            <person name="Vuilleumier S."/>
            <person name="Chistoserdova L."/>
            <person name="Lee M.-C."/>
            <person name="Bringel F."/>
            <person name="Lajus A."/>
            <person name="Zhou Y."/>
            <person name="Gourion B."/>
            <person name="Barbe V."/>
            <person name="Chang J."/>
            <person name="Cruveiller S."/>
            <person name="Dossat C."/>
            <person name="Gillett W."/>
            <person name="Gruffaz C."/>
            <person name="Haugen E."/>
            <person name="Hourcade E."/>
            <person name="Levy R."/>
            <person name="Mangenot S."/>
            <person name="Muller E."/>
            <person name="Nadalig T."/>
            <person name="Pagni M."/>
            <person name="Penny C."/>
            <person name="Peyraud R."/>
            <person name="Robinson D.G."/>
            <person name="Roche D."/>
            <person name="Rouy Z."/>
            <person name="Saenampechek C."/>
            <person name="Salvignol G."/>
            <person name="Vallenet D."/>
            <person name="Wu Z."/>
            <person name="Marx C.J."/>
            <person name="Vorholt J.A."/>
            <person name="Olson M.V."/>
            <person name="Kaul R."/>
            <person name="Weissenbach J."/>
            <person name="Medigue C."/>
            <person name="Lidstrom M.E."/>
        </authorList>
    </citation>
    <scope>NUCLEOTIDE SEQUENCE [LARGE SCALE GENOMIC DNA]</scope>
    <source>
        <strain evidence="2">DSM 6343 / CIP 106787 / DM4</strain>
    </source>
</reference>
<gene>
    <name evidence="1" type="ORF">METD_I1692</name>
</gene>
<organism evidence="1 2">
    <name type="scientific">Methylorubrum extorquens (strain DSM 6343 / CIP 106787 / DM4)</name>
    <name type="common">Methylobacterium extorquens</name>
    <dbReference type="NCBI Taxonomy" id="661410"/>
    <lineage>
        <taxon>Bacteria</taxon>
        <taxon>Pseudomonadati</taxon>
        <taxon>Pseudomonadota</taxon>
        <taxon>Alphaproteobacteria</taxon>
        <taxon>Hyphomicrobiales</taxon>
        <taxon>Methylobacteriaceae</taxon>
        <taxon>Methylorubrum</taxon>
    </lineage>
</organism>
<accession>C7CHK5</accession>
<evidence type="ECO:0000313" key="2">
    <source>
        <dbReference type="Proteomes" id="UP000008070"/>
    </source>
</evidence>
<sequence length="80" mass="8444">MSMQVVGNGLGKQHDRLGSVRLLQANAQRPAAVDQLDADNPTNRKRVGGVITQHALNSTKGETRPTVVVGQGVCVNDIIA</sequence>
<dbReference type="HOGENOM" id="CLU_2585624_0_0_5"/>
<proteinExistence type="predicted"/>